<dbReference type="InterPro" id="IPR011766">
    <property type="entry name" value="TPP_enzyme_TPP-bd"/>
</dbReference>
<dbReference type="InterPro" id="IPR012000">
    <property type="entry name" value="Thiamin_PyroP_enz_cen_dom"/>
</dbReference>
<dbReference type="InterPro" id="IPR045229">
    <property type="entry name" value="TPP_enz"/>
</dbReference>
<name>A0A1F7GWN7_9BACT</name>
<evidence type="ECO:0000256" key="3">
    <source>
        <dbReference type="RuleBase" id="RU362132"/>
    </source>
</evidence>
<evidence type="ECO:0000256" key="1">
    <source>
        <dbReference type="ARBA" id="ARBA00007812"/>
    </source>
</evidence>
<dbReference type="FunFam" id="3.40.50.970:FF:000007">
    <property type="entry name" value="Acetolactate synthase"/>
    <property type="match status" value="1"/>
</dbReference>
<proteinExistence type="inferred from homology"/>
<dbReference type="GO" id="GO:0050660">
    <property type="term" value="F:flavin adenine dinucleotide binding"/>
    <property type="evidence" value="ECO:0007669"/>
    <property type="project" value="TreeGrafter"/>
</dbReference>
<feature type="domain" description="Thiamine pyrophosphate enzyme TPP-binding" evidence="5">
    <location>
        <begin position="407"/>
        <end position="556"/>
    </location>
</feature>
<dbReference type="InterPro" id="IPR012001">
    <property type="entry name" value="Thiamin_PyroP_enz_TPP-bd_dom"/>
</dbReference>
<gene>
    <name evidence="7" type="ORF">A3C24_00910</name>
</gene>
<dbReference type="InterPro" id="IPR029035">
    <property type="entry name" value="DHS-like_NAD/FAD-binding_dom"/>
</dbReference>
<feature type="domain" description="Thiamine pyrophosphate enzyme central" evidence="4">
    <location>
        <begin position="204"/>
        <end position="341"/>
    </location>
</feature>
<dbReference type="PANTHER" id="PTHR18968:SF142">
    <property type="entry name" value="ACETOLACTATE SYNTHASE"/>
    <property type="match status" value="1"/>
</dbReference>
<dbReference type="SUPFAM" id="SSF52518">
    <property type="entry name" value="Thiamin diphosphate-binding fold (THDP-binding)"/>
    <property type="match status" value="2"/>
</dbReference>
<evidence type="ECO:0000259" key="5">
    <source>
        <dbReference type="Pfam" id="PF02775"/>
    </source>
</evidence>
<dbReference type="Gene3D" id="3.40.50.1220">
    <property type="entry name" value="TPP-binding domain"/>
    <property type="match status" value="1"/>
</dbReference>
<dbReference type="EMBL" id="MFZM01000024">
    <property type="protein sequence ID" value="OGK23235.1"/>
    <property type="molecule type" value="Genomic_DNA"/>
</dbReference>
<dbReference type="Pfam" id="PF02776">
    <property type="entry name" value="TPP_enzyme_N"/>
    <property type="match status" value="1"/>
</dbReference>
<dbReference type="Pfam" id="PF00205">
    <property type="entry name" value="TPP_enzyme_M"/>
    <property type="match status" value="1"/>
</dbReference>
<dbReference type="AlphaFoldDB" id="A0A1F7GWN7"/>
<evidence type="ECO:0008006" key="9">
    <source>
        <dbReference type="Google" id="ProtNLM"/>
    </source>
</evidence>
<protein>
    <recommendedName>
        <fullName evidence="9">Acetolactate synthase</fullName>
    </recommendedName>
</protein>
<reference evidence="7 8" key="1">
    <citation type="journal article" date="2016" name="Nat. Commun.">
        <title>Thousands of microbial genomes shed light on interconnected biogeochemical processes in an aquifer system.</title>
        <authorList>
            <person name="Anantharaman K."/>
            <person name="Brown C.T."/>
            <person name="Hug L.A."/>
            <person name="Sharon I."/>
            <person name="Castelle C.J."/>
            <person name="Probst A.J."/>
            <person name="Thomas B.C."/>
            <person name="Singh A."/>
            <person name="Wilkins M.J."/>
            <person name="Karaoz U."/>
            <person name="Brodie E.L."/>
            <person name="Williams K.H."/>
            <person name="Hubbard S.S."/>
            <person name="Banfield J.F."/>
        </authorList>
    </citation>
    <scope>NUCLEOTIDE SEQUENCE [LARGE SCALE GENOMIC DNA]</scope>
</reference>
<comment type="similarity">
    <text evidence="1 3">Belongs to the TPP enzyme family.</text>
</comment>
<evidence type="ECO:0000259" key="4">
    <source>
        <dbReference type="Pfam" id="PF00205"/>
    </source>
</evidence>
<evidence type="ECO:0000313" key="8">
    <source>
        <dbReference type="Proteomes" id="UP000177159"/>
    </source>
</evidence>
<sequence length="605" mass="67721">MLVSDYILDFLVSQGVRKVFLITGGAIAFVVDAFSRRKDIEYICVAHEQAGAMMADAYSRLGPGQAATMVTSGPGATNLITGICCSHFDSIPVIHISGQVNQYEMRGAHPGTSDARQVGFQETQIVDIVAPITKWAYQIKTEKEIRYVLEKADYISKSGRPGPVVIDIPMNFQRAEINPAKLKGFKPPKKPPYRDIGKVLEKKVRKVWEMLVSAQRPVIVSGGGVRLAGALDEFHKLAKLTGFPLVTSWSGFDSISFNHKQYVGSHGVYGYRSANFTVQNADVLLTVGSRLDTRQTGGRPETYAREAKIIMVDIDRAELAKRRGLTPHLSIETDAKEFLNMMLKHAPSKKELPNISDWNNITRQWKNKYPMVQKVYYKQKHGVNVYVFVKELSDQAESNAVIIPDDGGHLTWAMQAWELKKGQRMFSAFGNSPMGYAFPASLGASVALNKKPIICIDGDGSLLMNIQEMQTMVNYKLPVKVFIFNNQGYGIIRQFQELYLDRRFEATGKKNDVTVPDFMRIAEGFGIKGIRINSHIDMKRKIQQVLSYKGPVLCEVMLNSNQKIIPKLMFGNPIEDLSPLIPRDEFKKNMIIEAIKADKSLTEAN</sequence>
<dbReference type="GO" id="GO:0003984">
    <property type="term" value="F:acetolactate synthase activity"/>
    <property type="evidence" value="ECO:0007669"/>
    <property type="project" value="TreeGrafter"/>
</dbReference>
<feature type="domain" description="Thiamine pyrophosphate enzyme N-terminal TPP-binding" evidence="6">
    <location>
        <begin position="3"/>
        <end position="106"/>
    </location>
</feature>
<keyword evidence="2 3" id="KW-0786">Thiamine pyrophosphate</keyword>
<dbReference type="GO" id="GO:0000287">
    <property type="term" value="F:magnesium ion binding"/>
    <property type="evidence" value="ECO:0007669"/>
    <property type="project" value="InterPro"/>
</dbReference>
<dbReference type="Proteomes" id="UP000177159">
    <property type="component" value="Unassembled WGS sequence"/>
</dbReference>
<dbReference type="CDD" id="cd07035">
    <property type="entry name" value="TPP_PYR_POX_like"/>
    <property type="match status" value="1"/>
</dbReference>
<dbReference type="GO" id="GO:0009097">
    <property type="term" value="P:isoleucine biosynthetic process"/>
    <property type="evidence" value="ECO:0007669"/>
    <property type="project" value="TreeGrafter"/>
</dbReference>
<evidence type="ECO:0000259" key="6">
    <source>
        <dbReference type="Pfam" id="PF02776"/>
    </source>
</evidence>
<dbReference type="PANTHER" id="PTHR18968">
    <property type="entry name" value="THIAMINE PYROPHOSPHATE ENZYMES"/>
    <property type="match status" value="1"/>
</dbReference>
<dbReference type="InterPro" id="IPR029061">
    <property type="entry name" value="THDP-binding"/>
</dbReference>
<dbReference type="GO" id="GO:0009099">
    <property type="term" value="P:L-valine biosynthetic process"/>
    <property type="evidence" value="ECO:0007669"/>
    <property type="project" value="TreeGrafter"/>
</dbReference>
<dbReference type="GO" id="GO:0005948">
    <property type="term" value="C:acetolactate synthase complex"/>
    <property type="evidence" value="ECO:0007669"/>
    <property type="project" value="TreeGrafter"/>
</dbReference>
<organism evidence="7 8">
    <name type="scientific">Candidatus Roizmanbacteria bacterium RIFCSPHIGHO2_02_FULL_37_24</name>
    <dbReference type="NCBI Taxonomy" id="1802037"/>
    <lineage>
        <taxon>Bacteria</taxon>
        <taxon>Candidatus Roizmaniibacteriota</taxon>
    </lineage>
</organism>
<dbReference type="GO" id="GO:0030976">
    <property type="term" value="F:thiamine pyrophosphate binding"/>
    <property type="evidence" value="ECO:0007669"/>
    <property type="project" value="InterPro"/>
</dbReference>
<evidence type="ECO:0000313" key="7">
    <source>
        <dbReference type="EMBL" id="OGK23235.1"/>
    </source>
</evidence>
<accession>A0A1F7GWN7</accession>
<comment type="caution">
    <text evidence="7">The sequence shown here is derived from an EMBL/GenBank/DDBJ whole genome shotgun (WGS) entry which is preliminary data.</text>
</comment>
<dbReference type="Gene3D" id="3.40.50.970">
    <property type="match status" value="2"/>
</dbReference>
<dbReference type="Pfam" id="PF02775">
    <property type="entry name" value="TPP_enzyme_C"/>
    <property type="match status" value="1"/>
</dbReference>
<dbReference type="SUPFAM" id="SSF52467">
    <property type="entry name" value="DHS-like NAD/FAD-binding domain"/>
    <property type="match status" value="1"/>
</dbReference>
<evidence type="ECO:0000256" key="2">
    <source>
        <dbReference type="ARBA" id="ARBA00023052"/>
    </source>
</evidence>